<evidence type="ECO:0000313" key="1">
    <source>
        <dbReference type="EMBL" id="WZL70068.1"/>
    </source>
</evidence>
<sequence length="197" mass="23015">MGEKINFTTQELLDLAKTVSDECQFIELNTFNDEMTISQVVRFFNKQGKNFTKTMIQNYVRVGVLPPPLDRRYYTKNHLILLSLIDNLKAIYSLDEIKLVLAPILKNPETFDDDIIKVSNLYEDYILLHKNALRNWENYLPKTLEEVNQLLQKDRVSNEEKDVVSAFMLVLTLMAETIAIKKLIHLISEKYLTNVEE</sequence>
<keyword evidence="2" id="KW-1185">Reference proteome</keyword>
<dbReference type="InterPro" id="IPR014975">
    <property type="entry name" value="DUF1836"/>
</dbReference>
<dbReference type="RefSeq" id="WP_341877032.1">
    <property type="nucleotide sequence ID" value="NZ_CP121687.1"/>
</dbReference>
<dbReference type="InterPro" id="IPR009061">
    <property type="entry name" value="DNA-bd_dom_put_sf"/>
</dbReference>
<dbReference type="Gene3D" id="1.10.1660.10">
    <property type="match status" value="1"/>
</dbReference>
<reference evidence="1 2" key="1">
    <citation type="submission" date="2023-03" db="EMBL/GenBank/DDBJ databases">
        <title>Novel Species.</title>
        <authorList>
            <person name="Ma S."/>
        </authorList>
    </citation>
    <scope>NUCLEOTIDE SEQUENCE [LARGE SCALE GENOMIC DNA]</scope>
    <source>
        <strain evidence="1 2">LIND6LT2</strain>
    </source>
</reference>
<dbReference type="Pfam" id="PF08876">
    <property type="entry name" value="DUF1836"/>
    <property type="match status" value="1"/>
</dbReference>
<dbReference type="EMBL" id="CP121687">
    <property type="protein sequence ID" value="WZL70068.1"/>
    <property type="molecule type" value="Genomic_DNA"/>
</dbReference>
<organism evidence="1 2">
    <name type="scientific">Defluviitalea saccharophila</name>
    <dbReference type="NCBI Taxonomy" id="879970"/>
    <lineage>
        <taxon>Bacteria</taxon>
        <taxon>Bacillati</taxon>
        <taxon>Bacillota</taxon>
        <taxon>Clostridia</taxon>
        <taxon>Lachnospirales</taxon>
        <taxon>Defluviitaleaceae</taxon>
        <taxon>Defluviitalea</taxon>
    </lineage>
</organism>
<accession>A0ABZ2Y3Y4</accession>
<dbReference type="PANTHER" id="PTHR40056">
    <property type="entry name" value="HYPOTHETICAL CYTOSOLIC PROTEIN"/>
    <property type="match status" value="1"/>
</dbReference>
<dbReference type="SUPFAM" id="SSF46955">
    <property type="entry name" value="Putative DNA-binding domain"/>
    <property type="match status" value="1"/>
</dbReference>
<gene>
    <name evidence="1" type="ORF">QBE51_00645</name>
</gene>
<evidence type="ECO:0000313" key="2">
    <source>
        <dbReference type="Proteomes" id="UP001486565"/>
    </source>
</evidence>
<proteinExistence type="predicted"/>
<dbReference type="PANTHER" id="PTHR40056:SF1">
    <property type="entry name" value="DUF1836 DOMAIN-CONTAINING PROTEIN"/>
    <property type="match status" value="1"/>
</dbReference>
<protein>
    <submittedName>
        <fullName evidence="1">DUF1836 domain-containing protein</fullName>
    </submittedName>
</protein>
<dbReference type="Proteomes" id="UP001486565">
    <property type="component" value="Chromosome"/>
</dbReference>
<name>A0ABZ2Y3Y4_9FIRM</name>